<dbReference type="OrthoDB" id="2919358at2759"/>
<dbReference type="EMBL" id="ML769786">
    <property type="protein sequence ID" value="KAE9387676.1"/>
    <property type="molecule type" value="Genomic_DNA"/>
</dbReference>
<evidence type="ECO:0000313" key="2">
    <source>
        <dbReference type="Proteomes" id="UP000799118"/>
    </source>
</evidence>
<reference evidence="1" key="1">
    <citation type="journal article" date="2019" name="Environ. Microbiol.">
        <title>Fungal ecological strategies reflected in gene transcription - a case study of two litter decomposers.</title>
        <authorList>
            <person name="Barbi F."/>
            <person name="Kohler A."/>
            <person name="Barry K."/>
            <person name="Baskaran P."/>
            <person name="Daum C."/>
            <person name="Fauchery L."/>
            <person name="Ihrmark K."/>
            <person name="Kuo A."/>
            <person name="LaButti K."/>
            <person name="Lipzen A."/>
            <person name="Morin E."/>
            <person name="Grigoriev I.V."/>
            <person name="Henrissat B."/>
            <person name="Lindahl B."/>
            <person name="Martin F."/>
        </authorList>
    </citation>
    <scope>NUCLEOTIDE SEQUENCE</scope>
    <source>
        <strain evidence="1">JB14</strain>
    </source>
</reference>
<dbReference type="Proteomes" id="UP000799118">
    <property type="component" value="Unassembled WGS sequence"/>
</dbReference>
<dbReference type="AlphaFoldDB" id="A0A6A4GQH3"/>
<keyword evidence="2" id="KW-1185">Reference proteome</keyword>
<sequence>MCTNPTIVLLSTSCVPHDACAQSSRPVTFELLNTESSGMSSYGHDAPQCGICGWRGEHAPTCPLKA</sequence>
<protein>
    <submittedName>
        <fullName evidence="1">Uncharacterized protein</fullName>
    </submittedName>
</protein>
<name>A0A6A4GQH3_9AGAR</name>
<organism evidence="1 2">
    <name type="scientific">Gymnopus androsaceus JB14</name>
    <dbReference type="NCBI Taxonomy" id="1447944"/>
    <lineage>
        <taxon>Eukaryota</taxon>
        <taxon>Fungi</taxon>
        <taxon>Dikarya</taxon>
        <taxon>Basidiomycota</taxon>
        <taxon>Agaricomycotina</taxon>
        <taxon>Agaricomycetes</taxon>
        <taxon>Agaricomycetidae</taxon>
        <taxon>Agaricales</taxon>
        <taxon>Marasmiineae</taxon>
        <taxon>Omphalotaceae</taxon>
        <taxon>Gymnopus</taxon>
    </lineage>
</organism>
<evidence type="ECO:0000313" key="1">
    <source>
        <dbReference type="EMBL" id="KAE9387676.1"/>
    </source>
</evidence>
<gene>
    <name evidence="1" type="ORF">BT96DRAFT_477286</name>
</gene>
<accession>A0A6A4GQH3</accession>
<proteinExistence type="predicted"/>